<dbReference type="InterPro" id="IPR051309">
    <property type="entry name" value="ABCF_ATPase"/>
</dbReference>
<dbReference type="Gene3D" id="3.40.50.300">
    <property type="entry name" value="P-loop containing nucleotide triphosphate hydrolases"/>
    <property type="match status" value="2"/>
</dbReference>
<dbReference type="InterPro" id="IPR027417">
    <property type="entry name" value="P-loop_NTPase"/>
</dbReference>
<feature type="domain" description="ABC transporter" evidence="3">
    <location>
        <begin position="2"/>
        <end position="217"/>
    </location>
</feature>
<keyword evidence="1" id="KW-0547">Nucleotide-binding</keyword>
<gene>
    <name evidence="4" type="ORF">LPB137_06400</name>
</gene>
<dbReference type="Pfam" id="PF00005">
    <property type="entry name" value="ABC_tran"/>
    <property type="match status" value="2"/>
</dbReference>
<protein>
    <submittedName>
        <fullName evidence="4">ABC transporter ATP-binding protein</fullName>
    </submittedName>
</protein>
<accession>A0A1P8KLS3</accession>
<keyword evidence="2 4" id="KW-0067">ATP-binding</keyword>
<dbReference type="InterPro" id="IPR003439">
    <property type="entry name" value="ABC_transporter-like_ATP-bd"/>
</dbReference>
<organism evidence="4 5">
    <name type="scientific">Poseidonibacter parvus</name>
    <dbReference type="NCBI Taxonomy" id="1850254"/>
    <lineage>
        <taxon>Bacteria</taxon>
        <taxon>Pseudomonadati</taxon>
        <taxon>Campylobacterota</taxon>
        <taxon>Epsilonproteobacteria</taxon>
        <taxon>Campylobacterales</taxon>
        <taxon>Arcobacteraceae</taxon>
        <taxon>Poseidonibacter</taxon>
    </lineage>
</organism>
<dbReference type="PANTHER" id="PTHR42855:SF2">
    <property type="entry name" value="DRUG RESISTANCE ABC TRANSPORTER,ATP-BINDING PROTEIN"/>
    <property type="match status" value="1"/>
</dbReference>
<dbReference type="InterPro" id="IPR003593">
    <property type="entry name" value="AAA+_ATPase"/>
</dbReference>
<evidence type="ECO:0000313" key="5">
    <source>
        <dbReference type="Proteomes" id="UP000186074"/>
    </source>
</evidence>
<evidence type="ECO:0000256" key="2">
    <source>
        <dbReference type="ARBA" id="ARBA00022840"/>
    </source>
</evidence>
<dbReference type="InterPro" id="IPR017871">
    <property type="entry name" value="ABC_transporter-like_CS"/>
</dbReference>
<dbReference type="OrthoDB" id="9808609at2"/>
<dbReference type="SMART" id="SM00382">
    <property type="entry name" value="AAA"/>
    <property type="match status" value="2"/>
</dbReference>
<sequence>MIELSNISKSYAQKELFSNLNFRLNSGNKIGLVGRNGSGKSTLFKIILGEEHSDDGTISIPKGYKIGSLKQHLVFTEKTVRQEGALALSEEDQYNVYKVEKILFGLGFTQDDLEKDPMSFSGGYQIRINLAKLLVTEPNLLLLDEPTNYLDILSLRWLKSFLKTFPGEVIIITHDRNFMDSVTTHTMGLVRRNLEIIPGNTHKFYAQLASNDEHFEKQKLSQDRKRKELEEFIAKNKARASTAAQAQSKQKELDKMEDLGSLVHDSTLDFDFNYKDTPAKVLLDIKDVSFGYSSDNILFKDISFTLKKGETLGIIGKNGKGKSTLLNVIAGELKQLSGKVDYHGSSTFGHFGQTNIDHLNPANTIMDEIYLGNPKLPEAIVRGISASMMFTGDDIKKKVSLLSGGEKSRVMLGKILATDVNILFLDEPTNHLDMESIDSLTKAIENFDGSCIVVTHSEELLRRVCDRLIIFSKGGADYFDGGYDDFLEKIGWEDEDLGEKVKKAPKINKKDNKKQRTFLINERNKLTSPLKKKVDKLESEIMEIEDIIETEQHELIQASNAGDNSKVIELSKTVRENEQKVEDKFEELEISQLKLDEITEEYEEKLNHL</sequence>
<dbReference type="FunFam" id="3.40.50.300:FF:000011">
    <property type="entry name" value="Putative ABC transporter ATP-binding component"/>
    <property type="match status" value="1"/>
</dbReference>
<dbReference type="GO" id="GO:0016887">
    <property type="term" value="F:ATP hydrolysis activity"/>
    <property type="evidence" value="ECO:0007669"/>
    <property type="project" value="InterPro"/>
</dbReference>
<evidence type="ECO:0000259" key="3">
    <source>
        <dbReference type="PROSITE" id="PS50893"/>
    </source>
</evidence>
<keyword evidence="5" id="KW-1185">Reference proteome</keyword>
<dbReference type="STRING" id="1850254.LPB137_06400"/>
<dbReference type="RefSeq" id="WP_076085936.1">
    <property type="nucleotide sequence ID" value="NZ_CP019070.1"/>
</dbReference>
<dbReference type="PROSITE" id="PS50893">
    <property type="entry name" value="ABC_TRANSPORTER_2"/>
    <property type="match status" value="2"/>
</dbReference>
<feature type="domain" description="ABC transporter" evidence="3">
    <location>
        <begin position="283"/>
        <end position="498"/>
    </location>
</feature>
<proteinExistence type="predicted"/>
<evidence type="ECO:0000313" key="4">
    <source>
        <dbReference type="EMBL" id="APW65501.1"/>
    </source>
</evidence>
<dbReference type="AlphaFoldDB" id="A0A1P8KLS3"/>
<dbReference type="KEGG" id="alp:LPB137_06400"/>
<dbReference type="InterPro" id="IPR032781">
    <property type="entry name" value="ABC_tran_Xtn"/>
</dbReference>
<dbReference type="PANTHER" id="PTHR42855">
    <property type="entry name" value="ABC TRANSPORTER ATP-BINDING SUBUNIT"/>
    <property type="match status" value="1"/>
</dbReference>
<dbReference type="PROSITE" id="PS00211">
    <property type="entry name" value="ABC_TRANSPORTER_1"/>
    <property type="match status" value="1"/>
</dbReference>
<dbReference type="GO" id="GO:0005524">
    <property type="term" value="F:ATP binding"/>
    <property type="evidence" value="ECO:0007669"/>
    <property type="project" value="UniProtKB-KW"/>
</dbReference>
<dbReference type="SUPFAM" id="SSF52540">
    <property type="entry name" value="P-loop containing nucleoside triphosphate hydrolases"/>
    <property type="match status" value="2"/>
</dbReference>
<dbReference type="Proteomes" id="UP000186074">
    <property type="component" value="Chromosome"/>
</dbReference>
<dbReference type="CDD" id="cd03221">
    <property type="entry name" value="ABCF_EF-3"/>
    <property type="match status" value="2"/>
</dbReference>
<name>A0A1P8KLS3_9BACT</name>
<reference evidence="4 5" key="1">
    <citation type="submission" date="2017-01" db="EMBL/GenBank/DDBJ databases">
        <title>Genome sequencing of Arcobacter sp. LPB0137.</title>
        <authorList>
            <person name="Lee G.-W."/>
            <person name="Yi H."/>
        </authorList>
    </citation>
    <scope>NUCLEOTIDE SEQUENCE [LARGE SCALE GENOMIC DNA]</scope>
    <source>
        <strain evidence="4 5">LPB0137</strain>
    </source>
</reference>
<evidence type="ECO:0000256" key="1">
    <source>
        <dbReference type="ARBA" id="ARBA00022741"/>
    </source>
</evidence>
<dbReference type="Pfam" id="PF12848">
    <property type="entry name" value="ABC_tran_Xtn"/>
    <property type="match status" value="1"/>
</dbReference>
<dbReference type="EMBL" id="CP019070">
    <property type="protein sequence ID" value="APW65501.1"/>
    <property type="molecule type" value="Genomic_DNA"/>
</dbReference>